<name>A0A381XAP0_9ZZZZ</name>
<evidence type="ECO:0008006" key="2">
    <source>
        <dbReference type="Google" id="ProtNLM"/>
    </source>
</evidence>
<feature type="non-terminal residue" evidence="1">
    <location>
        <position position="1"/>
    </location>
</feature>
<gene>
    <name evidence="1" type="ORF">METZ01_LOCUS114683</name>
</gene>
<protein>
    <recommendedName>
        <fullName evidence="2">NERD domain-containing protein</fullName>
    </recommendedName>
</protein>
<feature type="non-terminal residue" evidence="1">
    <location>
        <position position="98"/>
    </location>
</feature>
<dbReference type="AlphaFoldDB" id="A0A381XAP0"/>
<sequence length="98" mass="10838">VGGLVQELLGQSAARQFDASTQQIEAWEESVRVVGEALSEVASRVDEARDWSVLFEYSIPRREIRPDVVILGSGFVVPIEMKVGATTYSRADRLQAED</sequence>
<proteinExistence type="predicted"/>
<reference evidence="1" key="1">
    <citation type="submission" date="2018-05" db="EMBL/GenBank/DDBJ databases">
        <authorList>
            <person name="Lanie J.A."/>
            <person name="Ng W.-L."/>
            <person name="Kazmierczak K.M."/>
            <person name="Andrzejewski T.M."/>
            <person name="Davidsen T.M."/>
            <person name="Wayne K.J."/>
            <person name="Tettelin H."/>
            <person name="Glass J.I."/>
            <person name="Rusch D."/>
            <person name="Podicherti R."/>
            <person name="Tsui H.-C.T."/>
            <person name="Winkler M.E."/>
        </authorList>
    </citation>
    <scope>NUCLEOTIDE SEQUENCE</scope>
</reference>
<evidence type="ECO:0000313" key="1">
    <source>
        <dbReference type="EMBL" id="SVA61829.1"/>
    </source>
</evidence>
<accession>A0A381XAP0</accession>
<organism evidence="1">
    <name type="scientific">marine metagenome</name>
    <dbReference type="NCBI Taxonomy" id="408172"/>
    <lineage>
        <taxon>unclassified sequences</taxon>
        <taxon>metagenomes</taxon>
        <taxon>ecological metagenomes</taxon>
    </lineage>
</organism>
<dbReference type="EMBL" id="UINC01014505">
    <property type="protein sequence ID" value="SVA61829.1"/>
    <property type="molecule type" value="Genomic_DNA"/>
</dbReference>